<dbReference type="InterPro" id="IPR000192">
    <property type="entry name" value="Aminotrans_V_dom"/>
</dbReference>
<evidence type="ECO:0000256" key="2">
    <source>
        <dbReference type="ARBA" id="ARBA00009236"/>
    </source>
</evidence>
<comment type="cofactor">
    <cofactor evidence="1">
        <name>pyridoxal 5'-phosphate</name>
        <dbReference type="ChEBI" id="CHEBI:597326"/>
    </cofactor>
</comment>
<dbReference type="Pfam" id="PF00266">
    <property type="entry name" value="Aminotran_5"/>
    <property type="match status" value="1"/>
</dbReference>
<feature type="domain" description="Aminotransferase class V" evidence="6">
    <location>
        <begin position="74"/>
        <end position="302"/>
    </location>
</feature>
<dbReference type="GO" id="GO:0019265">
    <property type="term" value="P:glycine biosynthetic process, by transamination of glyoxylate"/>
    <property type="evidence" value="ECO:0007669"/>
    <property type="project" value="TreeGrafter"/>
</dbReference>
<dbReference type="InterPro" id="IPR015424">
    <property type="entry name" value="PyrdxlP-dep_Trfase"/>
</dbReference>
<feature type="non-terminal residue" evidence="7">
    <location>
        <position position="1"/>
    </location>
</feature>
<protein>
    <recommendedName>
        <fullName evidence="6">Aminotransferase class V domain-containing protein</fullName>
    </recommendedName>
</protein>
<dbReference type="GO" id="GO:0005777">
    <property type="term" value="C:peroxisome"/>
    <property type="evidence" value="ECO:0007669"/>
    <property type="project" value="TreeGrafter"/>
</dbReference>
<comment type="caution">
    <text evidence="7">The sequence shown here is derived from an EMBL/GenBank/DDBJ whole genome shotgun (WGS) entry which is preliminary data.</text>
</comment>
<dbReference type="PANTHER" id="PTHR21152">
    <property type="entry name" value="AMINOTRANSFERASE CLASS V"/>
    <property type="match status" value="1"/>
</dbReference>
<evidence type="ECO:0000256" key="1">
    <source>
        <dbReference type="ARBA" id="ARBA00001933"/>
    </source>
</evidence>
<dbReference type="EMBL" id="LAZR01060398">
    <property type="protein sequence ID" value="KKK65757.1"/>
    <property type="molecule type" value="Genomic_DNA"/>
</dbReference>
<organism evidence="7">
    <name type="scientific">marine sediment metagenome</name>
    <dbReference type="NCBI Taxonomy" id="412755"/>
    <lineage>
        <taxon>unclassified sequences</taxon>
        <taxon>metagenomes</taxon>
        <taxon>ecological metagenomes</taxon>
    </lineage>
</organism>
<reference evidence="7" key="1">
    <citation type="journal article" date="2015" name="Nature">
        <title>Complex archaea that bridge the gap between prokaryotes and eukaryotes.</title>
        <authorList>
            <person name="Spang A."/>
            <person name="Saw J.H."/>
            <person name="Jorgensen S.L."/>
            <person name="Zaremba-Niedzwiedzka K."/>
            <person name="Martijn J."/>
            <person name="Lind A.E."/>
            <person name="van Eijk R."/>
            <person name="Schleper C."/>
            <person name="Guy L."/>
            <person name="Ettema T.J."/>
        </authorList>
    </citation>
    <scope>NUCLEOTIDE SEQUENCE</scope>
</reference>
<dbReference type="InterPro" id="IPR015422">
    <property type="entry name" value="PyrdxlP-dep_Trfase_small"/>
</dbReference>
<gene>
    <name evidence="7" type="ORF">LCGC14_2970940</name>
</gene>
<keyword evidence="3" id="KW-0032">Aminotransferase</keyword>
<dbReference type="Gene3D" id="3.40.640.10">
    <property type="entry name" value="Type I PLP-dependent aspartate aminotransferase-like (Major domain)"/>
    <property type="match status" value="1"/>
</dbReference>
<evidence type="ECO:0000256" key="3">
    <source>
        <dbReference type="ARBA" id="ARBA00022576"/>
    </source>
</evidence>
<comment type="similarity">
    <text evidence="2">Belongs to the class-V pyridoxal-phosphate-dependent aminotransferase family.</text>
</comment>
<name>A0A0F8X9D5_9ZZZZ</name>
<dbReference type="GO" id="GO:0008453">
    <property type="term" value="F:alanine-glyoxylate transaminase activity"/>
    <property type="evidence" value="ECO:0007669"/>
    <property type="project" value="TreeGrafter"/>
</dbReference>
<dbReference type="InterPro" id="IPR024169">
    <property type="entry name" value="SP_NH2Trfase/AEP_transaminase"/>
</dbReference>
<evidence type="ECO:0000313" key="7">
    <source>
        <dbReference type="EMBL" id="KKK65757.1"/>
    </source>
</evidence>
<dbReference type="GO" id="GO:0004760">
    <property type="term" value="F:L-serine-pyruvate transaminase activity"/>
    <property type="evidence" value="ECO:0007669"/>
    <property type="project" value="TreeGrafter"/>
</dbReference>
<dbReference type="Gene3D" id="3.90.1150.10">
    <property type="entry name" value="Aspartate Aminotransferase, domain 1"/>
    <property type="match status" value="1"/>
</dbReference>
<evidence type="ECO:0000256" key="4">
    <source>
        <dbReference type="ARBA" id="ARBA00022679"/>
    </source>
</evidence>
<evidence type="ECO:0000259" key="6">
    <source>
        <dbReference type="Pfam" id="PF00266"/>
    </source>
</evidence>
<dbReference type="PANTHER" id="PTHR21152:SF24">
    <property type="entry name" value="ALANINE--GLYOXYLATE AMINOTRANSFERASE 1"/>
    <property type="match status" value="1"/>
</dbReference>
<dbReference type="PIRSF" id="PIRSF000524">
    <property type="entry name" value="SPT"/>
    <property type="match status" value="1"/>
</dbReference>
<keyword evidence="4" id="KW-0808">Transferase</keyword>
<dbReference type="InterPro" id="IPR015421">
    <property type="entry name" value="PyrdxlP-dep_Trfase_major"/>
</dbReference>
<proteinExistence type="inferred from homology"/>
<sequence>GQPVAHYGPEWTKEYLDIIKRVSKILGSEGMTFLMPGSGSICLDTAAASFCTSKRCLVINNGMFGDRLYNIVSAHTSDVEILKFPLNVPADPDAVKKALSEREYDAVFMTHVETSTSVLNPVKEVVNIVKEHGALFVLDAISSAVIEKLEMDSWGIDITVTACQKGFECPAGLGIITVRSDLLNALQDTPATTWYTDLRVWCDFYDKWHDWHPFPVTLPTNTIMALKKSIEIIETEGLSFRQRMFGEISSRLRKALLSFGLEMYAPEGHHAHGLTAASTGGKFDPSDLLGYLKKTVGIQISGSFGDLKSHVFRIGHMSKKQCSNIILVSLLNGIALFMRSRGLKVPLEEAVGMLIQQPQDGGML</sequence>
<accession>A0A0F8X9D5</accession>
<dbReference type="AlphaFoldDB" id="A0A0F8X9D5"/>
<dbReference type="SUPFAM" id="SSF53383">
    <property type="entry name" value="PLP-dependent transferases"/>
    <property type="match status" value="1"/>
</dbReference>
<keyword evidence="5" id="KW-0663">Pyridoxal phosphate</keyword>
<evidence type="ECO:0000256" key="5">
    <source>
        <dbReference type="ARBA" id="ARBA00022898"/>
    </source>
</evidence>